<feature type="compositionally biased region" description="Low complexity" evidence="1">
    <location>
        <begin position="134"/>
        <end position="150"/>
    </location>
</feature>
<dbReference type="AlphaFoldDB" id="A0A6J4KQ12"/>
<reference evidence="2" key="1">
    <citation type="submission" date="2020-02" db="EMBL/GenBank/DDBJ databases">
        <authorList>
            <person name="Meier V. D."/>
        </authorList>
    </citation>
    <scope>NUCLEOTIDE SEQUENCE</scope>
    <source>
        <strain evidence="2">AVDCRST_MAG68</strain>
    </source>
</reference>
<evidence type="ECO:0000256" key="1">
    <source>
        <dbReference type="SAM" id="MobiDB-lite"/>
    </source>
</evidence>
<feature type="compositionally biased region" description="Low complexity" evidence="1">
    <location>
        <begin position="159"/>
        <end position="174"/>
    </location>
</feature>
<evidence type="ECO:0000313" key="2">
    <source>
        <dbReference type="EMBL" id="CAA9312139.1"/>
    </source>
</evidence>
<feature type="compositionally biased region" description="Low complexity" evidence="1">
    <location>
        <begin position="98"/>
        <end position="109"/>
    </location>
</feature>
<accession>A0A6J4KQ12</accession>
<organism evidence="2">
    <name type="scientific">uncultured Gemmatimonadota bacterium</name>
    <dbReference type="NCBI Taxonomy" id="203437"/>
    <lineage>
        <taxon>Bacteria</taxon>
        <taxon>Pseudomonadati</taxon>
        <taxon>Gemmatimonadota</taxon>
        <taxon>environmental samples</taxon>
    </lineage>
</organism>
<gene>
    <name evidence="2" type="ORF">AVDCRST_MAG68-1422</name>
</gene>
<feature type="compositionally biased region" description="Basic residues" evidence="1">
    <location>
        <begin position="88"/>
        <end position="97"/>
    </location>
</feature>
<proteinExistence type="predicted"/>
<feature type="region of interest" description="Disordered" evidence="1">
    <location>
        <begin position="1"/>
        <end position="271"/>
    </location>
</feature>
<sequence>DLHLHPGAGRGAHGGRAPVEGPTGDDGVRARLPPDRAGRRLHRPHAGGAGALHPRPAAHRAAQRADARLPGGGGAPPPRGGHPLHAPQARRRHRPAGRLHGVAGRHPGAGAQGGGRRGRGGDDGRGHGRRAPARRALGPPRSPLAPLGARHPARDPRPALRLPGVPGRRAQAGAGRNGGQASPFAPRLGGQRGAPARRDAARAPRGRGRGVAPLRAARPRHPLPPLGNGVGGVEPGTPRPAARTRARRGGAPRGGWAQAAPARENRVSERI</sequence>
<feature type="non-terminal residue" evidence="2">
    <location>
        <position position="271"/>
    </location>
</feature>
<feature type="non-terminal residue" evidence="2">
    <location>
        <position position="1"/>
    </location>
</feature>
<name>A0A6J4KQ12_9BACT</name>
<feature type="compositionally biased region" description="Basic and acidic residues" evidence="1">
    <location>
        <begin position="26"/>
        <end position="38"/>
    </location>
</feature>
<protein>
    <submittedName>
        <fullName evidence="2">Uncharacterized protein</fullName>
    </submittedName>
</protein>
<dbReference type="EMBL" id="CADCTW010000074">
    <property type="protein sequence ID" value="CAA9312139.1"/>
    <property type="molecule type" value="Genomic_DNA"/>
</dbReference>